<keyword evidence="3" id="KW-1185">Reference proteome</keyword>
<evidence type="ECO:0000256" key="1">
    <source>
        <dbReference type="SAM" id="MobiDB-lite"/>
    </source>
</evidence>
<sequence length="178" mass="20398">MREANVRENGRFLSPAPQDDCPCGSRHQAQRCHRAADHSWVAERPPALLAGPRTGYSNPGCYARSRKDCDEELSREHFITDEVLGTISADKKVVMVEGANWQGPDAKQKVTGLKSLSSWMLCRRHNTALWALDSMASQFFRYFRDDGLDVMRFHGNDFQRDFTLVSGRYLELWMLKML</sequence>
<feature type="region of interest" description="Disordered" evidence="1">
    <location>
        <begin position="1"/>
        <end position="20"/>
    </location>
</feature>
<dbReference type="Proteomes" id="UP000465361">
    <property type="component" value="Unassembled WGS sequence"/>
</dbReference>
<evidence type="ECO:0000313" key="3">
    <source>
        <dbReference type="Proteomes" id="UP000465361"/>
    </source>
</evidence>
<feature type="compositionally biased region" description="Basic and acidic residues" evidence="1">
    <location>
        <begin position="1"/>
        <end position="10"/>
    </location>
</feature>
<name>A0A7I9Y1G2_9MYCO</name>
<accession>A0A7I9Y1G2</accession>
<proteinExistence type="predicted"/>
<evidence type="ECO:0000313" key="2">
    <source>
        <dbReference type="EMBL" id="GFG75899.1"/>
    </source>
</evidence>
<reference evidence="2 3" key="1">
    <citation type="journal article" date="2019" name="Emerg. Microbes Infect.">
        <title>Comprehensive subspecies identification of 175 nontuberculous mycobacteria species based on 7547 genomic profiles.</title>
        <authorList>
            <person name="Matsumoto Y."/>
            <person name="Kinjo T."/>
            <person name="Motooka D."/>
            <person name="Nabeya D."/>
            <person name="Jung N."/>
            <person name="Uechi K."/>
            <person name="Horii T."/>
            <person name="Iida T."/>
            <person name="Fujita J."/>
            <person name="Nakamura S."/>
        </authorList>
    </citation>
    <scope>NUCLEOTIDE SEQUENCE [LARGE SCALE GENOMIC DNA]</scope>
    <source>
        <strain evidence="2 3">JCM 17322</strain>
    </source>
</reference>
<comment type="caution">
    <text evidence="2">The sequence shown here is derived from an EMBL/GenBank/DDBJ whole genome shotgun (WGS) entry which is preliminary data.</text>
</comment>
<gene>
    <name evidence="2" type="ORF">MBOT_32640</name>
</gene>
<protein>
    <submittedName>
        <fullName evidence="2">Uncharacterized protein</fullName>
    </submittedName>
</protein>
<dbReference type="AlphaFoldDB" id="A0A7I9Y1G2"/>
<dbReference type="EMBL" id="BLKW01000004">
    <property type="protein sequence ID" value="GFG75899.1"/>
    <property type="molecule type" value="Genomic_DNA"/>
</dbReference>
<organism evidence="2 3">
    <name type="scientific">Mycobacterium botniense</name>
    <dbReference type="NCBI Taxonomy" id="84962"/>
    <lineage>
        <taxon>Bacteria</taxon>
        <taxon>Bacillati</taxon>
        <taxon>Actinomycetota</taxon>
        <taxon>Actinomycetes</taxon>
        <taxon>Mycobacteriales</taxon>
        <taxon>Mycobacteriaceae</taxon>
        <taxon>Mycobacterium</taxon>
    </lineage>
</organism>